<dbReference type="AlphaFoldDB" id="A7SK92"/>
<dbReference type="HOGENOM" id="CLU_2402256_0_0_1"/>
<evidence type="ECO:0000313" key="1">
    <source>
        <dbReference type="EMBL" id="EDO35853.1"/>
    </source>
</evidence>
<organism evidence="1 2">
    <name type="scientific">Nematostella vectensis</name>
    <name type="common">Starlet sea anemone</name>
    <dbReference type="NCBI Taxonomy" id="45351"/>
    <lineage>
        <taxon>Eukaryota</taxon>
        <taxon>Metazoa</taxon>
        <taxon>Cnidaria</taxon>
        <taxon>Anthozoa</taxon>
        <taxon>Hexacorallia</taxon>
        <taxon>Actiniaria</taxon>
        <taxon>Edwardsiidae</taxon>
        <taxon>Nematostella</taxon>
    </lineage>
</organism>
<dbReference type="EMBL" id="DS469685">
    <property type="protein sequence ID" value="EDO35853.1"/>
    <property type="molecule type" value="Genomic_DNA"/>
</dbReference>
<reference evidence="1 2" key="1">
    <citation type="journal article" date="2007" name="Science">
        <title>Sea anemone genome reveals ancestral eumetazoan gene repertoire and genomic organization.</title>
        <authorList>
            <person name="Putnam N.H."/>
            <person name="Srivastava M."/>
            <person name="Hellsten U."/>
            <person name="Dirks B."/>
            <person name="Chapman J."/>
            <person name="Salamov A."/>
            <person name="Terry A."/>
            <person name="Shapiro H."/>
            <person name="Lindquist E."/>
            <person name="Kapitonov V.V."/>
            <person name="Jurka J."/>
            <person name="Genikhovich G."/>
            <person name="Grigoriev I.V."/>
            <person name="Lucas S.M."/>
            <person name="Steele R.E."/>
            <person name="Finnerty J.R."/>
            <person name="Technau U."/>
            <person name="Martindale M.Q."/>
            <person name="Rokhsar D.S."/>
        </authorList>
    </citation>
    <scope>NUCLEOTIDE SEQUENCE [LARGE SCALE GENOMIC DNA]</scope>
    <source>
        <strain evidence="2">CH2 X CH6</strain>
    </source>
</reference>
<protein>
    <submittedName>
        <fullName evidence="1">Uncharacterized protein</fullName>
    </submittedName>
</protein>
<keyword evidence="2" id="KW-1185">Reference proteome</keyword>
<accession>A7SK92</accession>
<dbReference type="InParanoid" id="A7SK92"/>
<proteinExistence type="predicted"/>
<evidence type="ECO:0000313" key="2">
    <source>
        <dbReference type="Proteomes" id="UP000001593"/>
    </source>
</evidence>
<sequence>MLLYYKLESRTSDEGWQMLLNLTKLGRTRTSSDTPILLCKNQMKTIRKMVFAVVRQGLKISPLPDDAPPGYQEYLICYDYIFYVQFIPKVSHK</sequence>
<gene>
    <name evidence="1" type="ORF">NEMVEDRAFT_v1g245830</name>
</gene>
<dbReference type="Proteomes" id="UP000001593">
    <property type="component" value="Unassembled WGS sequence"/>
</dbReference>
<name>A7SK92_NEMVE</name>